<reference evidence="2 3" key="1">
    <citation type="submission" date="2008-04" db="EMBL/GenBank/DDBJ databases">
        <title>Complete sequence of chromosome of Natranaerobius thermophilus JW/NM-WN-LF.</title>
        <authorList>
            <consortium name="US DOE Joint Genome Institute"/>
            <person name="Copeland A."/>
            <person name="Lucas S."/>
            <person name="Lapidus A."/>
            <person name="Glavina del Rio T."/>
            <person name="Dalin E."/>
            <person name="Tice H."/>
            <person name="Bruce D."/>
            <person name="Goodwin L."/>
            <person name="Pitluck S."/>
            <person name="Chertkov O."/>
            <person name="Brettin T."/>
            <person name="Detter J.C."/>
            <person name="Han C."/>
            <person name="Kuske C.R."/>
            <person name="Schmutz J."/>
            <person name="Larimer F."/>
            <person name="Land M."/>
            <person name="Hauser L."/>
            <person name="Kyrpides N."/>
            <person name="Lykidis A."/>
            <person name="Mesbah N.M."/>
            <person name="Wiegel J."/>
        </authorList>
    </citation>
    <scope>NUCLEOTIDE SEQUENCE [LARGE SCALE GENOMIC DNA]</scope>
    <source>
        <strain evidence="3">ATCC BAA-1301 / DSM 18059 / JW/NM-WN-LF</strain>
    </source>
</reference>
<dbReference type="Proteomes" id="UP000001683">
    <property type="component" value="Chromosome"/>
</dbReference>
<dbReference type="OrthoDB" id="1736525at2"/>
<reference evidence="2 3" key="2">
    <citation type="journal article" date="2011" name="J. Bacteriol.">
        <title>Complete genome sequence of the anaerobic, halophilic alkalithermophile Natranaerobius thermophilus JW/NM-WN-LF.</title>
        <authorList>
            <person name="Zhao B."/>
            <person name="Mesbah N.M."/>
            <person name="Dalin E."/>
            <person name="Goodwin L."/>
            <person name="Nolan M."/>
            <person name="Pitluck S."/>
            <person name="Chertkov O."/>
            <person name="Brettin T.S."/>
            <person name="Han J."/>
            <person name="Larimer F.W."/>
            <person name="Land M.L."/>
            <person name="Hauser L."/>
            <person name="Kyrpides N."/>
            <person name="Wiegel J."/>
        </authorList>
    </citation>
    <scope>NUCLEOTIDE SEQUENCE [LARGE SCALE GENOMIC DNA]</scope>
    <source>
        <strain evidence="3">ATCC BAA-1301 / DSM 18059 / JW/NM-WN-LF</strain>
    </source>
</reference>
<evidence type="ECO:0000313" key="3">
    <source>
        <dbReference type="Proteomes" id="UP000001683"/>
    </source>
</evidence>
<name>B2A2F3_NATTJ</name>
<evidence type="ECO:0000313" key="2">
    <source>
        <dbReference type="EMBL" id="ACB86259.1"/>
    </source>
</evidence>
<feature type="region of interest" description="Disordered" evidence="1">
    <location>
        <begin position="635"/>
        <end position="657"/>
    </location>
</feature>
<sequence>MKTSLVRIAGTGILSLTILIGANFSNDIMAHDSEESPREDNEISTQNDNRFYLHGDHFSWEMKNGLQIDYSFPETETRISVEKETDNDELINERKFILNIFNPENNNKLGQMEFTERSFEKNHLQDSSVIFLDSEFREDVVLEKNTTVSGQNNSGSQFKTHEALNKLKEINGHVAFVGDIIHFESWENYRGLIDKEHPQWNRQRFTLSQGEGLNTFIIDAGKMELEELSGTCIEALKTSYNYHGHLEWQTAQGSYRQTPQSYYEDEDPEELPKNLHNLNLQVTTPLLIMDYTNFSSNPLFDVILLNSAHTIMGMMGEDGFFRTDVEANYLNRAFGITDGFIDTRMSADASIFLLDAGKEFQREDWVQAGTNYVDYFNKVLQKDLVYELDGGTLFPDYFHEDQHQNKIPVASLNHTIHNINYLFHLLHHQKTYNQTILSHEEYNQTVDLLKKMLNGLRVTSDDWLKDSGDLYYGYSESQGFYGDDYPFITYRDLKVLKSHLKSELPGEISSEGFKWAVTNLFESKHSYLQESDEYNYGKIYEDNLTGSHIKTLLGQEVTEQGSKPIPRYGRSLASIPVDIDWESEPEFYSLGRYLWITGANSIHVENSSSTGAKQNLSPKTVYKLLIHDDEITIKLDQPKTPAPGNTLLLPSYSPDQR</sequence>
<dbReference type="eggNOG" id="ENOG5031ACE">
    <property type="taxonomic scope" value="Bacteria"/>
</dbReference>
<dbReference type="InParanoid" id="B2A2F3"/>
<evidence type="ECO:0000256" key="1">
    <source>
        <dbReference type="SAM" id="MobiDB-lite"/>
    </source>
</evidence>
<proteinExistence type="predicted"/>
<dbReference type="RefSeq" id="WP_012449095.1">
    <property type="nucleotide sequence ID" value="NC_010718.1"/>
</dbReference>
<dbReference type="KEGG" id="nth:Nther_2705"/>
<accession>B2A2F3</accession>
<keyword evidence="3" id="KW-1185">Reference proteome</keyword>
<organism evidence="2 3">
    <name type="scientific">Natranaerobius thermophilus (strain ATCC BAA-1301 / DSM 18059 / JW/NM-WN-LF)</name>
    <dbReference type="NCBI Taxonomy" id="457570"/>
    <lineage>
        <taxon>Bacteria</taxon>
        <taxon>Bacillati</taxon>
        <taxon>Bacillota</taxon>
        <taxon>Clostridia</taxon>
        <taxon>Natranaerobiales</taxon>
        <taxon>Natranaerobiaceae</taxon>
        <taxon>Natranaerobius</taxon>
    </lineage>
</organism>
<dbReference type="HOGENOM" id="CLU_417279_0_0_9"/>
<dbReference type="EMBL" id="CP001034">
    <property type="protein sequence ID" value="ACB86259.1"/>
    <property type="molecule type" value="Genomic_DNA"/>
</dbReference>
<dbReference type="AlphaFoldDB" id="B2A2F3"/>
<gene>
    <name evidence="2" type="ordered locus">Nther_2705</name>
</gene>
<protein>
    <submittedName>
        <fullName evidence="2">Uncharacterized protein</fullName>
    </submittedName>
</protein>